<gene>
    <name evidence="1" type="ORF">SAMN05421684_7948</name>
</gene>
<reference evidence="2" key="1">
    <citation type="submission" date="2016-10" db="EMBL/GenBank/DDBJ databases">
        <authorList>
            <person name="Varghese N."/>
            <person name="Submissions S."/>
        </authorList>
    </citation>
    <scope>NUCLEOTIDE SEQUENCE [LARGE SCALE GENOMIC DNA]</scope>
    <source>
        <strain evidence="2">DSM 44718</strain>
    </source>
</reference>
<protein>
    <submittedName>
        <fullName evidence="1">Uncharacterized protein</fullName>
    </submittedName>
</protein>
<dbReference type="Proteomes" id="UP000199632">
    <property type="component" value="Unassembled WGS sequence"/>
</dbReference>
<name>A0A1H3UTK1_9ACTN</name>
<dbReference type="EMBL" id="FNQB01000005">
    <property type="protein sequence ID" value="SDZ65165.1"/>
    <property type="molecule type" value="Genomic_DNA"/>
</dbReference>
<keyword evidence="2" id="KW-1185">Reference proteome</keyword>
<sequence length="58" mass="6222">MEKTARGQGGSALAELVNEDLEEILADASPALRASLERQYSADADNKFGFCSFLDADL</sequence>
<dbReference type="STRING" id="137265.SAMN05421684_7948"/>
<accession>A0A1H3UTK1</accession>
<evidence type="ECO:0000313" key="1">
    <source>
        <dbReference type="EMBL" id="SDZ65165.1"/>
    </source>
</evidence>
<dbReference type="AlphaFoldDB" id="A0A1H3UTK1"/>
<organism evidence="1 2">
    <name type="scientific">Asanoa ishikariensis</name>
    <dbReference type="NCBI Taxonomy" id="137265"/>
    <lineage>
        <taxon>Bacteria</taxon>
        <taxon>Bacillati</taxon>
        <taxon>Actinomycetota</taxon>
        <taxon>Actinomycetes</taxon>
        <taxon>Micromonosporales</taxon>
        <taxon>Micromonosporaceae</taxon>
        <taxon>Asanoa</taxon>
    </lineage>
</organism>
<proteinExistence type="predicted"/>
<dbReference type="RefSeq" id="WP_176985314.1">
    <property type="nucleotide sequence ID" value="NZ_BOND01000029.1"/>
</dbReference>
<evidence type="ECO:0000313" key="2">
    <source>
        <dbReference type="Proteomes" id="UP000199632"/>
    </source>
</evidence>